<evidence type="ECO:0008006" key="3">
    <source>
        <dbReference type="Google" id="ProtNLM"/>
    </source>
</evidence>
<dbReference type="PANTHER" id="PTHR31286:SF179">
    <property type="entry name" value="RNASE H TYPE-1 DOMAIN-CONTAINING PROTEIN"/>
    <property type="match status" value="1"/>
</dbReference>
<name>A0A1S3YJR0_TOBAC</name>
<proteinExistence type="predicted"/>
<accession>A0A1S3YJR0</accession>
<sequence length="328" mass="37684">MATPATGQPPLEVGQWSNTASQPPQSITNPNPLQNYTQLLQPKALNTPMQTLAKLPLKTIEFLHGEPVINWKKQEVKQSIIQQGLQLAVLGKFHMKNMPSVNYARLSLMEDYVHLLSKHVFYLKAQGDMWQMRCTKWNPWWKPDENTPIAVAWIRFPELPPNFFGKECIFSLASAVGNPLHVNLATQNDTRPSCAKVKVEVNLLSKFSQRIKLVEEEDEFGLEEFKWIKIKYDYIPKYCSACNKQGHNELECSVIDPELHKTFEERVDDCDKDKELVGMTTNTTKVLTSGKVLGKSNANPTKQEWMQMRQNKYQRNRSGHIIDNSKEK</sequence>
<evidence type="ECO:0000256" key="1">
    <source>
        <dbReference type="SAM" id="MobiDB-lite"/>
    </source>
</evidence>
<organism evidence="2">
    <name type="scientific">Nicotiana tabacum</name>
    <name type="common">Common tobacco</name>
    <dbReference type="NCBI Taxonomy" id="4097"/>
    <lineage>
        <taxon>Eukaryota</taxon>
        <taxon>Viridiplantae</taxon>
        <taxon>Streptophyta</taxon>
        <taxon>Embryophyta</taxon>
        <taxon>Tracheophyta</taxon>
        <taxon>Spermatophyta</taxon>
        <taxon>Magnoliopsida</taxon>
        <taxon>eudicotyledons</taxon>
        <taxon>Gunneridae</taxon>
        <taxon>Pentapetalae</taxon>
        <taxon>asterids</taxon>
        <taxon>lamiids</taxon>
        <taxon>Solanales</taxon>
        <taxon>Solanaceae</taxon>
        <taxon>Nicotianoideae</taxon>
        <taxon>Nicotianeae</taxon>
        <taxon>Nicotiana</taxon>
    </lineage>
</organism>
<dbReference type="OMA" id="GHNELEC"/>
<evidence type="ECO:0000313" key="2">
    <source>
        <dbReference type="RefSeq" id="XP_016452471.1"/>
    </source>
</evidence>
<feature type="compositionally biased region" description="Polar residues" evidence="1">
    <location>
        <begin position="15"/>
        <end position="30"/>
    </location>
</feature>
<dbReference type="OrthoDB" id="1214207at2759"/>
<dbReference type="PaxDb" id="4097-A0A1S3YJR0"/>
<protein>
    <recommendedName>
        <fullName evidence="3">DUF4283 domain-containing protein</fullName>
    </recommendedName>
</protein>
<dbReference type="AlphaFoldDB" id="A0A1S3YJR0"/>
<feature type="region of interest" description="Disordered" evidence="1">
    <location>
        <begin position="1"/>
        <end position="30"/>
    </location>
</feature>
<dbReference type="RefSeq" id="XP_016452471.1">
    <property type="nucleotide sequence ID" value="XM_016596985.1"/>
</dbReference>
<reference evidence="2" key="1">
    <citation type="submission" date="2025-08" db="UniProtKB">
        <authorList>
            <consortium name="RefSeq"/>
        </authorList>
    </citation>
    <scope>IDENTIFICATION</scope>
</reference>
<dbReference type="InterPro" id="IPR040256">
    <property type="entry name" value="At4g02000-like"/>
</dbReference>
<dbReference type="KEGG" id="nta:107777024"/>
<dbReference type="PANTHER" id="PTHR31286">
    <property type="entry name" value="GLYCINE-RICH CELL WALL STRUCTURAL PROTEIN 1.8-LIKE"/>
    <property type="match status" value="1"/>
</dbReference>
<gene>
    <name evidence="2" type="primary">LOC107777024</name>
</gene>